<gene>
    <name evidence="1" type="ORF">ABS311_07285</name>
</gene>
<evidence type="ECO:0000313" key="1">
    <source>
        <dbReference type="EMBL" id="MER2491683.1"/>
    </source>
</evidence>
<name>A0ABV1RFI1_9ALTE</name>
<dbReference type="EMBL" id="JBELOE010000143">
    <property type="protein sequence ID" value="MER2491683.1"/>
    <property type="molecule type" value="Genomic_DNA"/>
</dbReference>
<dbReference type="Proteomes" id="UP001467690">
    <property type="component" value="Unassembled WGS sequence"/>
</dbReference>
<dbReference type="RefSeq" id="WP_350401271.1">
    <property type="nucleotide sequence ID" value="NZ_JBELOE010000143.1"/>
</dbReference>
<reference evidence="1 2" key="1">
    <citation type="submission" date="2024-06" db="EMBL/GenBank/DDBJ databases">
        <authorList>
            <person name="Chen R.Y."/>
        </authorList>
    </citation>
    <scope>NUCLEOTIDE SEQUENCE [LARGE SCALE GENOMIC DNA]</scope>
    <source>
        <strain evidence="1 2">D2</strain>
    </source>
</reference>
<proteinExistence type="predicted"/>
<organism evidence="1 2">
    <name type="scientific">Catenovulum sediminis</name>
    <dbReference type="NCBI Taxonomy" id="1740262"/>
    <lineage>
        <taxon>Bacteria</taxon>
        <taxon>Pseudomonadati</taxon>
        <taxon>Pseudomonadota</taxon>
        <taxon>Gammaproteobacteria</taxon>
        <taxon>Alteromonadales</taxon>
        <taxon>Alteromonadaceae</taxon>
        <taxon>Catenovulum</taxon>
    </lineage>
</organism>
<evidence type="ECO:0000313" key="2">
    <source>
        <dbReference type="Proteomes" id="UP001467690"/>
    </source>
</evidence>
<sequence length="759" mass="85403">MKLNKIVILPAMAIARMGSSEKPLDNYEIKHDPKAPLDFRKIKRAETFIVNTQTGEITETLPASDEPPNFKDNNKIRPVAPFLEVFAVIEENGEEKLSPLDTHLLKHFSLAVKWHVKAGNYKVYRRTTDENDKVTAELTDISDHKQYALNGYSPHFIKDENGLPKSIPFGKIQFIKPNKTHPEIRLRYTPGKGLVYGSTPTKELPNVFQPQEMGGVAYSGIEIPPERIVYDSEKGLWNGKYTDNDSTLNTLAQGLYAAYGKAPYFNYYQEPQPARGYLDDACDGIITIELTDQAGHVAYSAKARFCSSPPIFAPDSEFVRTVQDDLEQVLLGPDIENQQSAALSLAQDIVRRAYETVRFMNLSVLNGDPVKGRPNHADTMVGNDSEDLGRAFQPIMAPHSLDTLSITALHQQLYTAMEAGIPPWFYDLLRKPDEVADLTDKGRRKMPAMMSGADARYLALTYRQIDLIKNAGKDAMFGDFPVENTGQLTPKNLTAHLHYRGQSNPPNTHINSSVGNCCPGLEFDFRSVWKRAFVGITLVEHDNYVLQADAEYADLQGRRLLSFDIEKDGEITNWPVVVQAIGPSADGTSTEPLRTDDNPDGVVSLEWSNTLAYIWKHAGQKLKCYFTKEKMLNKQVLANLPADQIITKELEVRNFFEEGSTLINEALAEPGELTQGLCSPWQNDFRECVCYYWASSRPDYVNVEPAPNGGSQGDNWMQKKRTGQYVVDDYKDNRLINYQDLFMDWEALLKFQIGGRDAE</sequence>
<accession>A0ABV1RFI1</accession>
<keyword evidence="2" id="KW-1185">Reference proteome</keyword>
<comment type="caution">
    <text evidence="1">The sequence shown here is derived from an EMBL/GenBank/DDBJ whole genome shotgun (WGS) entry which is preliminary data.</text>
</comment>
<protein>
    <submittedName>
        <fullName evidence="1">Uncharacterized protein</fullName>
    </submittedName>
</protein>